<proteinExistence type="predicted"/>
<sequence>MLLSATPLQWEPLDEPGAGGRMDAIHVSPHDARRVLLGGDMLGIGRSTDGGDAWMPTSGLLSWEVGDFTSHPDRPNEVWAGTLSGPHRSIDGGQTWEPRRAGMPAPRFGEFTAPVETILYDLGSTARSRLLAFTGDHRDFSGNTTNQGRVYLSRNGGESWTLASTVVDGGNIVDAAYAGGSHEYLWTAVRDHGIYLSSNDGKAGTWTRRSSGLPTLGSGVHLSGVVAHPDRLGTAFATVAVDQGDQRLRTDPARADAGGVYRTTDRGRSWQKVEGGGSSSYWPSSFQHLDIGRDGATLYAVNDSWSSPRGVYKSADGGSGWQHVLSAANASGRMSEATPFGPGDTVDQWWVEIDPNDDDRVYTAGTHSALRSTDGGATWDDVTSDSAGGGLFRGTGYGGWVATNAQWNPYRPSVLVAQGLDSGHAMIADGDGSAWRVRQSGLPSYGGGQDVAFGGDGQTLFVGLGQQGFSERQVARSLDGGVSWSDLSVPAAVENAMVGSIHADPSDGNAVWAVMGGSLYRSDNALADPASVAWTRLDRFNGETVRDIEAAPNTGDDFFVATDGGVWKTTNGRDFAALGGPAGGEASALAVDPTDPAVVWAAVNNSFWGDFGVWRLDSGSGGGWQRMFTGDRGAAAWVRDLAVDPSDPQRVALVTNQNPFSGVSLATGVWLTEDGGQSWSQQNEGLRVLRGSTINFSPAGDRIAVGLNGGGFATASLPPATPQSFIGRSIRIQALNDGEYVTRTGGGAGPLQSTAASAGDAEVFEVVDAGDGFVALRASNGKYVAADLSNGRNGTLYADRTSVRGWEKFELVPSGPGRFGLLANANNRLVASESDGNQPLKARTDPGSLGAWEAFTLEIV</sequence>
<dbReference type="KEGG" id="phm:PSMK_00220"/>
<dbReference type="SUPFAM" id="SSF50939">
    <property type="entry name" value="Sialidases"/>
    <property type="match status" value="1"/>
</dbReference>
<dbReference type="STRING" id="1142394.PSMK_00220"/>
<evidence type="ECO:0000313" key="2">
    <source>
        <dbReference type="Proteomes" id="UP000007881"/>
    </source>
</evidence>
<dbReference type="CDD" id="cd15482">
    <property type="entry name" value="Sialidase_non-viral"/>
    <property type="match status" value="1"/>
</dbReference>
<dbReference type="InterPro" id="IPR036278">
    <property type="entry name" value="Sialidase_sf"/>
</dbReference>
<organism evidence="1 2">
    <name type="scientific">Phycisphaera mikurensis (strain NBRC 102666 / KCTC 22515 / FYK2301M01)</name>
    <dbReference type="NCBI Taxonomy" id="1142394"/>
    <lineage>
        <taxon>Bacteria</taxon>
        <taxon>Pseudomonadati</taxon>
        <taxon>Planctomycetota</taxon>
        <taxon>Phycisphaerae</taxon>
        <taxon>Phycisphaerales</taxon>
        <taxon>Phycisphaeraceae</taxon>
        <taxon>Phycisphaera</taxon>
    </lineage>
</organism>
<gene>
    <name evidence="1" type="ordered locus">PSMK_00220</name>
</gene>
<dbReference type="Gene3D" id="2.130.10.10">
    <property type="entry name" value="YVTN repeat-like/Quinoprotein amine dehydrogenase"/>
    <property type="match status" value="3"/>
</dbReference>
<evidence type="ECO:0008006" key="3">
    <source>
        <dbReference type="Google" id="ProtNLM"/>
    </source>
</evidence>
<dbReference type="GO" id="GO:0010411">
    <property type="term" value="P:xyloglucan metabolic process"/>
    <property type="evidence" value="ECO:0007669"/>
    <property type="project" value="TreeGrafter"/>
</dbReference>
<keyword evidence="2" id="KW-1185">Reference proteome</keyword>
<evidence type="ECO:0000313" key="1">
    <source>
        <dbReference type="EMBL" id="BAM02181.1"/>
    </source>
</evidence>
<dbReference type="InterPro" id="IPR052025">
    <property type="entry name" value="Xyloglucanase_GH74"/>
</dbReference>
<name>I0IA93_PHYMF</name>
<dbReference type="Gene3D" id="2.80.10.50">
    <property type="match status" value="1"/>
</dbReference>
<dbReference type="eggNOG" id="COG4447">
    <property type="taxonomic scope" value="Bacteria"/>
</dbReference>
<dbReference type="EMBL" id="AP012338">
    <property type="protein sequence ID" value="BAM02181.1"/>
    <property type="molecule type" value="Genomic_DNA"/>
</dbReference>
<dbReference type="PANTHER" id="PTHR43739">
    <property type="entry name" value="XYLOGLUCANASE (EUROFUNG)"/>
    <property type="match status" value="1"/>
</dbReference>
<dbReference type="SUPFAM" id="SSF50405">
    <property type="entry name" value="Actin-crosslinking proteins"/>
    <property type="match status" value="1"/>
</dbReference>
<dbReference type="CDD" id="cd00257">
    <property type="entry name" value="beta-trefoil_FSCN-like"/>
    <property type="match status" value="1"/>
</dbReference>
<accession>I0IA93</accession>
<dbReference type="AlphaFoldDB" id="I0IA93"/>
<reference evidence="1 2" key="1">
    <citation type="submission" date="2012-02" db="EMBL/GenBank/DDBJ databases">
        <title>Complete genome sequence of Phycisphaera mikurensis NBRC 102666.</title>
        <authorList>
            <person name="Ankai A."/>
            <person name="Hosoyama A."/>
            <person name="Terui Y."/>
            <person name="Sekine M."/>
            <person name="Fukai R."/>
            <person name="Kato Y."/>
            <person name="Nakamura S."/>
            <person name="Yamada-Narita S."/>
            <person name="Kawakoshi A."/>
            <person name="Fukunaga Y."/>
            <person name="Yamazaki S."/>
            <person name="Fujita N."/>
        </authorList>
    </citation>
    <scope>NUCLEOTIDE SEQUENCE [LARGE SCALE GENOMIC DNA]</scope>
    <source>
        <strain evidence="2">NBRC 102666 / KCTC 22515 / FYK2301M01</strain>
    </source>
</reference>
<dbReference type="Proteomes" id="UP000007881">
    <property type="component" value="Chromosome"/>
</dbReference>
<dbReference type="InterPro" id="IPR015943">
    <property type="entry name" value="WD40/YVTN_repeat-like_dom_sf"/>
</dbReference>
<dbReference type="HOGENOM" id="CLU_018041_0_0_0"/>
<protein>
    <recommendedName>
        <fullName evidence="3">Sortilin N-terminal domain-containing protein</fullName>
    </recommendedName>
</protein>
<dbReference type="InterPro" id="IPR008999">
    <property type="entry name" value="Actin-crosslinking"/>
</dbReference>
<dbReference type="PANTHER" id="PTHR43739:SF5">
    <property type="entry name" value="EXO-ALPHA-SIALIDASE"/>
    <property type="match status" value="1"/>
</dbReference>
<dbReference type="SUPFAM" id="SSF110296">
    <property type="entry name" value="Oligoxyloglucan reducing end-specific cellobiohydrolase"/>
    <property type="match status" value="2"/>
</dbReference>